<name>H1Y5M0_9SPHI</name>
<dbReference type="EMBL" id="CM001403">
    <property type="protein sequence ID" value="EHQ29796.1"/>
    <property type="molecule type" value="Genomic_DNA"/>
</dbReference>
<sequence>MNFLLTILFLLVIVFAVYRFIRMFTSNIVTANDDYFQQAGVRVDFKPGTITIKGKVYDVKKVTGINTVTQPGGGIRSTIGMVEISMDDFKKPIHRITISGGHGKAPEFSQRLCVAIRKAGGPDFY</sequence>
<protein>
    <submittedName>
        <fullName evidence="1">Uncharacterized protein</fullName>
    </submittedName>
</protein>
<dbReference type="Proteomes" id="UP000002774">
    <property type="component" value="Chromosome"/>
</dbReference>
<proteinExistence type="predicted"/>
<dbReference type="HOGENOM" id="CLU_1990136_0_0_10"/>
<gene>
    <name evidence="1" type="ORF">Mucpa_5728</name>
</gene>
<dbReference type="eggNOG" id="ENOG502ZF5A">
    <property type="taxonomic scope" value="Bacteria"/>
</dbReference>
<evidence type="ECO:0000313" key="2">
    <source>
        <dbReference type="Proteomes" id="UP000002774"/>
    </source>
</evidence>
<accession>H1Y5M0</accession>
<dbReference type="RefSeq" id="WP_008511190.1">
    <property type="nucleotide sequence ID" value="NZ_CM001403.1"/>
</dbReference>
<dbReference type="AlphaFoldDB" id="H1Y5M0"/>
<dbReference type="STRING" id="714943.Mucpa_5728"/>
<keyword evidence="2" id="KW-1185">Reference proteome</keyword>
<reference evidence="1" key="1">
    <citation type="submission" date="2011-09" db="EMBL/GenBank/DDBJ databases">
        <title>The permanent draft genome of Mucilaginibacter paludis DSM 18603.</title>
        <authorList>
            <consortium name="US DOE Joint Genome Institute (JGI-PGF)"/>
            <person name="Lucas S."/>
            <person name="Han J."/>
            <person name="Lapidus A."/>
            <person name="Bruce D."/>
            <person name="Goodwin L."/>
            <person name="Pitluck S."/>
            <person name="Peters L."/>
            <person name="Kyrpides N."/>
            <person name="Mavromatis K."/>
            <person name="Ivanova N."/>
            <person name="Mikhailova N."/>
            <person name="Held B."/>
            <person name="Detter J.C."/>
            <person name="Tapia R."/>
            <person name="Han C."/>
            <person name="Land M."/>
            <person name="Hauser L."/>
            <person name="Markowitz V."/>
            <person name="Cheng J.-F."/>
            <person name="Hugenholtz P."/>
            <person name="Woyke T."/>
            <person name="Wu D."/>
            <person name="Tindall B."/>
            <person name="Brambilla E."/>
            <person name="Klenk H.-P."/>
            <person name="Eisen J.A."/>
        </authorList>
    </citation>
    <scope>NUCLEOTIDE SEQUENCE [LARGE SCALE GENOMIC DNA]</scope>
    <source>
        <strain evidence="1">DSM 18603</strain>
    </source>
</reference>
<organism evidence="1 2">
    <name type="scientific">Mucilaginibacter paludis DSM 18603</name>
    <dbReference type="NCBI Taxonomy" id="714943"/>
    <lineage>
        <taxon>Bacteria</taxon>
        <taxon>Pseudomonadati</taxon>
        <taxon>Bacteroidota</taxon>
        <taxon>Sphingobacteriia</taxon>
        <taxon>Sphingobacteriales</taxon>
        <taxon>Sphingobacteriaceae</taxon>
        <taxon>Mucilaginibacter</taxon>
    </lineage>
</organism>
<dbReference type="OrthoDB" id="798632at2"/>
<evidence type="ECO:0000313" key="1">
    <source>
        <dbReference type="EMBL" id="EHQ29796.1"/>
    </source>
</evidence>